<dbReference type="InterPro" id="IPR000819">
    <property type="entry name" value="Peptidase_M17_C"/>
</dbReference>
<keyword evidence="3" id="KW-0645">Protease</keyword>
<sequence>MKGLVLGIYKGEKGDEFSLTKATQSFQESRANKLSELIRISGLSENGTERIFYGLDSEYTNVAIVSLGKKDSGYNELEELDEDRENIRAGIAVTLSIKSAWSRGTTLAEGQLLAKYMMEAPANVMTPTKFAEVASEKLGKLDKVKVYISGGISIKPSAGMEDMRADMGGAACVLGAIYTAARLAIPINVIAWSRGTTLAEGQLLAKYMMEAPANVMTPTKFAEVASEKLGKLDKVKVYIRDKAWAEEKKMGSFLSVTKGSSEPPKFVEIHYNGLMPLCENMPSGSASKPGDVVTAMNGKTIQINNTDAEGQLILADALVYAETFKPRGIIDLATLTGGIIVALGTVAAGVFTNSTTFWEAIHKVGMRTGDRVWRMPLFQHFSKQVTECRLADVRNILPDGFWSPCSAAAFLRVDQPGHLWNS</sequence>
<dbReference type="GO" id="GO:0005737">
    <property type="term" value="C:cytoplasm"/>
    <property type="evidence" value="ECO:0007669"/>
    <property type="project" value="InterPro"/>
</dbReference>
<evidence type="ECO:0000313" key="6">
    <source>
        <dbReference type="EMBL" id="KAK2151631.1"/>
    </source>
</evidence>
<evidence type="ECO:0000256" key="1">
    <source>
        <dbReference type="ARBA" id="ARBA00009528"/>
    </source>
</evidence>
<dbReference type="PRINTS" id="PR00481">
    <property type="entry name" value="LAMNOPPTDASE"/>
</dbReference>
<dbReference type="PANTHER" id="PTHR11963:SF23">
    <property type="entry name" value="CYTOSOL AMINOPEPTIDASE"/>
    <property type="match status" value="1"/>
</dbReference>
<dbReference type="InterPro" id="IPR043472">
    <property type="entry name" value="Macro_dom-like"/>
</dbReference>
<accession>A0AAD9N1J1</accession>
<reference evidence="6" key="1">
    <citation type="journal article" date="2023" name="Mol. Biol. Evol.">
        <title>Third-Generation Sequencing Reveals the Adaptive Role of the Epigenome in Three Deep-Sea Polychaetes.</title>
        <authorList>
            <person name="Perez M."/>
            <person name="Aroh O."/>
            <person name="Sun Y."/>
            <person name="Lan Y."/>
            <person name="Juniper S.K."/>
            <person name="Young C.R."/>
            <person name="Angers B."/>
            <person name="Qian P.Y."/>
        </authorList>
    </citation>
    <scope>NUCLEOTIDE SEQUENCE</scope>
    <source>
        <strain evidence="6">P08H-3</strain>
    </source>
</reference>
<gene>
    <name evidence="6" type="ORF">LSH36_356g02008</name>
</gene>
<feature type="domain" description="Cytosol aminopeptidase" evidence="5">
    <location>
        <begin position="146"/>
        <end position="192"/>
    </location>
</feature>
<keyword evidence="2" id="KW-0031">Aminopeptidase</keyword>
<comment type="similarity">
    <text evidence="1">Belongs to the peptidase M17 family.</text>
</comment>
<organism evidence="6 7">
    <name type="scientific">Paralvinella palmiformis</name>
    <dbReference type="NCBI Taxonomy" id="53620"/>
    <lineage>
        <taxon>Eukaryota</taxon>
        <taxon>Metazoa</taxon>
        <taxon>Spiralia</taxon>
        <taxon>Lophotrochozoa</taxon>
        <taxon>Annelida</taxon>
        <taxon>Polychaeta</taxon>
        <taxon>Sedentaria</taxon>
        <taxon>Canalipalpata</taxon>
        <taxon>Terebellida</taxon>
        <taxon>Terebelliformia</taxon>
        <taxon>Alvinellidae</taxon>
        <taxon>Paralvinella</taxon>
    </lineage>
</organism>
<dbReference type="SUPFAM" id="SSF53187">
    <property type="entry name" value="Zn-dependent exopeptidases"/>
    <property type="match status" value="2"/>
</dbReference>
<dbReference type="SUPFAM" id="SSF52949">
    <property type="entry name" value="Macro domain-like"/>
    <property type="match status" value="1"/>
</dbReference>
<keyword evidence="7" id="KW-1185">Reference proteome</keyword>
<dbReference type="EMBL" id="JAODUP010000356">
    <property type="protein sequence ID" value="KAK2151631.1"/>
    <property type="molecule type" value="Genomic_DNA"/>
</dbReference>
<dbReference type="Gene3D" id="3.40.220.10">
    <property type="entry name" value="Leucine Aminopeptidase, subunit E, domain 1"/>
    <property type="match status" value="1"/>
</dbReference>
<protein>
    <recommendedName>
        <fullName evidence="5">Cytosol aminopeptidase domain-containing protein</fullName>
    </recommendedName>
</protein>
<dbReference type="GO" id="GO:0006508">
    <property type="term" value="P:proteolysis"/>
    <property type="evidence" value="ECO:0007669"/>
    <property type="project" value="UniProtKB-KW"/>
</dbReference>
<dbReference type="AlphaFoldDB" id="A0AAD9N1J1"/>
<name>A0AAD9N1J1_9ANNE</name>
<dbReference type="GO" id="GO:0070006">
    <property type="term" value="F:metalloaminopeptidase activity"/>
    <property type="evidence" value="ECO:0007669"/>
    <property type="project" value="InterPro"/>
</dbReference>
<dbReference type="Gene3D" id="3.40.630.10">
    <property type="entry name" value="Zn peptidases"/>
    <property type="match status" value="4"/>
</dbReference>
<feature type="domain" description="Cytosol aminopeptidase" evidence="5">
    <location>
        <begin position="273"/>
        <end position="412"/>
    </location>
</feature>
<dbReference type="GO" id="GO:0030145">
    <property type="term" value="F:manganese ion binding"/>
    <property type="evidence" value="ECO:0007669"/>
    <property type="project" value="InterPro"/>
</dbReference>
<evidence type="ECO:0000313" key="7">
    <source>
        <dbReference type="Proteomes" id="UP001208570"/>
    </source>
</evidence>
<proteinExistence type="inferred from homology"/>
<keyword evidence="4" id="KW-0378">Hydrolase</keyword>
<comment type="caution">
    <text evidence="6">The sequence shown here is derived from an EMBL/GenBank/DDBJ whole genome shotgun (WGS) entry which is preliminary data.</text>
</comment>
<evidence type="ECO:0000256" key="2">
    <source>
        <dbReference type="ARBA" id="ARBA00022438"/>
    </source>
</evidence>
<evidence type="ECO:0000256" key="4">
    <source>
        <dbReference type="ARBA" id="ARBA00022801"/>
    </source>
</evidence>
<dbReference type="Proteomes" id="UP001208570">
    <property type="component" value="Unassembled WGS sequence"/>
</dbReference>
<dbReference type="InterPro" id="IPR011356">
    <property type="entry name" value="Leucine_aapep/pepB"/>
</dbReference>
<evidence type="ECO:0000256" key="3">
    <source>
        <dbReference type="ARBA" id="ARBA00022670"/>
    </source>
</evidence>
<dbReference type="PANTHER" id="PTHR11963">
    <property type="entry name" value="LEUCINE AMINOPEPTIDASE-RELATED"/>
    <property type="match status" value="1"/>
</dbReference>
<dbReference type="Pfam" id="PF00883">
    <property type="entry name" value="Peptidase_M17"/>
    <property type="match status" value="2"/>
</dbReference>
<evidence type="ECO:0000259" key="5">
    <source>
        <dbReference type="Pfam" id="PF00883"/>
    </source>
</evidence>